<evidence type="ECO:0000313" key="1">
    <source>
        <dbReference type="EMBL" id="EOY09379.1"/>
    </source>
</evidence>
<dbReference type="AlphaFoldDB" id="A0A061F4B4"/>
<dbReference type="Proteomes" id="UP000026915">
    <property type="component" value="Chromosome 5"/>
</dbReference>
<dbReference type="InParanoid" id="A0A061F4B4"/>
<evidence type="ECO:0000313" key="2">
    <source>
        <dbReference type="Proteomes" id="UP000026915"/>
    </source>
</evidence>
<dbReference type="EMBL" id="CM001883">
    <property type="protein sequence ID" value="EOY09379.1"/>
    <property type="molecule type" value="Genomic_DNA"/>
</dbReference>
<dbReference type="Gramene" id="EOY09379">
    <property type="protein sequence ID" value="EOY09379"/>
    <property type="gene ID" value="TCM_024814"/>
</dbReference>
<protein>
    <submittedName>
        <fullName evidence="1">Uncharacterized protein</fullName>
    </submittedName>
</protein>
<proteinExistence type="predicted"/>
<reference evidence="1 2" key="1">
    <citation type="journal article" date="2013" name="Genome Biol.">
        <title>The genome sequence of the most widely cultivated cacao type and its use to identify candidate genes regulating pod color.</title>
        <authorList>
            <person name="Motamayor J.C."/>
            <person name="Mockaitis K."/>
            <person name="Schmutz J."/>
            <person name="Haiminen N."/>
            <person name="Iii D.L."/>
            <person name="Cornejo O."/>
            <person name="Findley S.D."/>
            <person name="Zheng P."/>
            <person name="Utro F."/>
            <person name="Royaert S."/>
            <person name="Saski C."/>
            <person name="Jenkins J."/>
            <person name="Podicheti R."/>
            <person name="Zhao M."/>
            <person name="Scheffler B.E."/>
            <person name="Stack J.C."/>
            <person name="Feltus F.A."/>
            <person name="Mustiga G.M."/>
            <person name="Amores F."/>
            <person name="Phillips W."/>
            <person name="Marelli J.P."/>
            <person name="May G.D."/>
            <person name="Shapiro H."/>
            <person name="Ma J."/>
            <person name="Bustamante C.D."/>
            <person name="Schnell R.J."/>
            <person name="Main D."/>
            <person name="Gilbert D."/>
            <person name="Parida L."/>
            <person name="Kuhn D.N."/>
        </authorList>
    </citation>
    <scope>NUCLEOTIDE SEQUENCE [LARGE SCALE GENOMIC DNA]</scope>
    <source>
        <strain evidence="2">cv. Matina 1-6</strain>
    </source>
</reference>
<organism evidence="1 2">
    <name type="scientific">Theobroma cacao</name>
    <name type="common">Cacao</name>
    <name type="synonym">Cocoa</name>
    <dbReference type="NCBI Taxonomy" id="3641"/>
    <lineage>
        <taxon>Eukaryota</taxon>
        <taxon>Viridiplantae</taxon>
        <taxon>Streptophyta</taxon>
        <taxon>Embryophyta</taxon>
        <taxon>Tracheophyta</taxon>
        <taxon>Spermatophyta</taxon>
        <taxon>Magnoliopsida</taxon>
        <taxon>eudicotyledons</taxon>
        <taxon>Gunneridae</taxon>
        <taxon>Pentapetalae</taxon>
        <taxon>rosids</taxon>
        <taxon>malvids</taxon>
        <taxon>Malvales</taxon>
        <taxon>Malvaceae</taxon>
        <taxon>Byttnerioideae</taxon>
        <taxon>Theobroma</taxon>
    </lineage>
</organism>
<accession>A0A061F4B4</accession>
<dbReference type="HOGENOM" id="CLU_2762987_0_0_1"/>
<name>A0A061F4B4_THECC</name>
<gene>
    <name evidence="1" type="ORF">TCM_024814</name>
</gene>
<keyword evidence="2" id="KW-1185">Reference proteome</keyword>
<sequence>MGNLTQHHVPCAARPRRLRLLTNHCCLFHFSFSLLVLEKVSLTDKISLKEEMRNVRKLLKPSFKLQLLQG</sequence>